<dbReference type="InterPro" id="IPR029044">
    <property type="entry name" value="Nucleotide-diphossugar_trans"/>
</dbReference>
<keyword evidence="4 8" id="KW-0812">Transmembrane</keyword>
<accession>A0ABV6QYP4</accession>
<keyword evidence="6 8" id="KW-0472">Membrane</keyword>
<gene>
    <name evidence="10" type="ORF">ACFFGE_01195</name>
</gene>
<evidence type="ECO:0000256" key="8">
    <source>
        <dbReference type="SAM" id="Phobius"/>
    </source>
</evidence>
<evidence type="ECO:0000256" key="1">
    <source>
        <dbReference type="ARBA" id="ARBA00004141"/>
    </source>
</evidence>
<feature type="transmembrane region" description="Helical" evidence="8">
    <location>
        <begin position="323"/>
        <end position="344"/>
    </location>
</feature>
<evidence type="ECO:0000313" key="10">
    <source>
        <dbReference type="EMBL" id="MFC0632495.1"/>
    </source>
</evidence>
<feature type="domain" description="Glycosyltransferase 2-like" evidence="9">
    <location>
        <begin position="147"/>
        <end position="337"/>
    </location>
</feature>
<evidence type="ECO:0000256" key="2">
    <source>
        <dbReference type="ARBA" id="ARBA00022676"/>
    </source>
</evidence>
<dbReference type="InterPro" id="IPR050321">
    <property type="entry name" value="Glycosyltr_2/OpgH_subfam"/>
</dbReference>
<feature type="transmembrane region" description="Helical" evidence="8">
    <location>
        <begin position="356"/>
        <end position="380"/>
    </location>
</feature>
<evidence type="ECO:0000256" key="4">
    <source>
        <dbReference type="ARBA" id="ARBA00022692"/>
    </source>
</evidence>
<dbReference type="RefSeq" id="WP_376833494.1">
    <property type="nucleotide sequence ID" value="NZ_JBHLSW010000003.1"/>
</dbReference>
<dbReference type="Gene3D" id="3.90.550.10">
    <property type="entry name" value="Spore Coat Polysaccharide Biosynthesis Protein SpsA, Chain A"/>
    <property type="match status" value="1"/>
</dbReference>
<dbReference type="InterPro" id="IPR001173">
    <property type="entry name" value="Glyco_trans_2-like"/>
</dbReference>
<evidence type="ECO:0000256" key="5">
    <source>
        <dbReference type="ARBA" id="ARBA00022989"/>
    </source>
</evidence>
<comment type="caution">
    <text evidence="10">The sequence shown here is derived from an EMBL/GenBank/DDBJ whole genome shotgun (WGS) entry which is preliminary data.</text>
</comment>
<evidence type="ECO:0000313" key="11">
    <source>
        <dbReference type="Proteomes" id="UP001589906"/>
    </source>
</evidence>
<dbReference type="PANTHER" id="PTHR43867:SF2">
    <property type="entry name" value="CELLULOSE SYNTHASE CATALYTIC SUBUNIT A [UDP-FORMING]"/>
    <property type="match status" value="1"/>
</dbReference>
<dbReference type="EMBL" id="JBHLSW010000003">
    <property type="protein sequence ID" value="MFC0632495.1"/>
    <property type="molecule type" value="Genomic_DNA"/>
</dbReference>
<evidence type="ECO:0000256" key="6">
    <source>
        <dbReference type="ARBA" id="ARBA00023136"/>
    </source>
</evidence>
<feature type="region of interest" description="Disordered" evidence="7">
    <location>
        <begin position="437"/>
        <end position="475"/>
    </location>
</feature>
<feature type="compositionally biased region" description="Basic residues" evidence="7">
    <location>
        <begin position="465"/>
        <end position="475"/>
    </location>
</feature>
<name>A0ABV6QYP4_9CAUL</name>
<keyword evidence="2" id="KW-0328">Glycosyltransferase</keyword>
<comment type="subcellular location">
    <subcellularLocation>
        <location evidence="1">Membrane</location>
        <topology evidence="1">Multi-pass membrane protein</topology>
    </subcellularLocation>
</comment>
<protein>
    <submittedName>
        <fullName evidence="10">Glycosyltransferase family 2 protein</fullName>
    </submittedName>
</protein>
<dbReference type="PANTHER" id="PTHR43867">
    <property type="entry name" value="CELLULOSE SYNTHASE CATALYTIC SUBUNIT A [UDP-FORMING]"/>
    <property type="match status" value="1"/>
</dbReference>
<keyword evidence="5 8" id="KW-1133">Transmembrane helix</keyword>
<sequence length="475" mass="51876">MAAVALASLVAGLVLDPALVWAAVIWAGWTFFSCTGVLRAAAAGLSTKPSPEGPPLKRWPRYTVVVPLRGEAEVVASLIARLDDIDYPRHRLQGLIVVEPDDPETVTAAIVARRPAWLRVLAAPPGSPRTKPRALNVALQEATGEFITVFDAEDDPDPLQLKEAASRFAAEDRRLACLQAPLRIRTARRGRGDSFVHAQFAAEYAALFHVLLPALARLGWPFPLGGTSNHFRTEVLRAVGGWDAWNVTEDADLGFRLWRHGYRLGMLNRPTYEPPPAEFAQWLPQRTRWLKGHLQTWGVHMRRPWRLGWRGFLALQLTLGQSLLAAAIHAVSAGWVLSLLLLWGGTGLPPLAPVPAVVTLLIGCASAWLLCAIGSARAGLPYPWSTVLLGPVYWMLQSLALGHAVVRLVRDPFAWDKTHHGLSDIQVHGKPLALDAAAGSGQRPADAPAVPRAGNARHVPVARLRPARQRRRQKT</sequence>
<keyword evidence="3" id="KW-0808">Transferase</keyword>
<organism evidence="10 11">
    <name type="scientific">Brevundimonas balnearis</name>
    <dbReference type="NCBI Taxonomy" id="1572858"/>
    <lineage>
        <taxon>Bacteria</taxon>
        <taxon>Pseudomonadati</taxon>
        <taxon>Pseudomonadota</taxon>
        <taxon>Alphaproteobacteria</taxon>
        <taxon>Caulobacterales</taxon>
        <taxon>Caulobacteraceae</taxon>
        <taxon>Brevundimonas</taxon>
    </lineage>
</organism>
<dbReference type="SUPFAM" id="SSF53448">
    <property type="entry name" value="Nucleotide-diphospho-sugar transferases"/>
    <property type="match status" value="1"/>
</dbReference>
<evidence type="ECO:0000259" key="9">
    <source>
        <dbReference type="Pfam" id="PF13632"/>
    </source>
</evidence>
<dbReference type="Pfam" id="PF13632">
    <property type="entry name" value="Glyco_trans_2_3"/>
    <property type="match status" value="1"/>
</dbReference>
<proteinExistence type="predicted"/>
<evidence type="ECO:0000256" key="3">
    <source>
        <dbReference type="ARBA" id="ARBA00022679"/>
    </source>
</evidence>
<reference evidence="10 11" key="1">
    <citation type="submission" date="2024-09" db="EMBL/GenBank/DDBJ databases">
        <authorList>
            <person name="Sun Q."/>
            <person name="Mori K."/>
        </authorList>
    </citation>
    <scope>NUCLEOTIDE SEQUENCE [LARGE SCALE GENOMIC DNA]</scope>
    <source>
        <strain evidence="10 11">NCAIM B.02621</strain>
    </source>
</reference>
<dbReference type="Proteomes" id="UP001589906">
    <property type="component" value="Unassembled WGS sequence"/>
</dbReference>
<evidence type="ECO:0000256" key="7">
    <source>
        <dbReference type="SAM" id="MobiDB-lite"/>
    </source>
</evidence>
<keyword evidence="11" id="KW-1185">Reference proteome</keyword>
<feature type="transmembrane region" description="Helical" evidence="8">
    <location>
        <begin position="392"/>
        <end position="409"/>
    </location>
</feature>